<evidence type="ECO:0000256" key="5">
    <source>
        <dbReference type="PIRNR" id="PIRNR006250"/>
    </source>
</evidence>
<dbReference type="EMBL" id="CP019948">
    <property type="protein sequence ID" value="ARN80041.1"/>
    <property type="molecule type" value="Genomic_DNA"/>
</dbReference>
<dbReference type="InterPro" id="IPR037128">
    <property type="entry name" value="Quinolinate_PRibosylTase_N_sf"/>
</dbReference>
<dbReference type="STRING" id="655015.B1812_01920"/>
<name>A0A1W6MR14_9HYPH</name>
<protein>
    <recommendedName>
        <fullName evidence="2">Putative pyrophosphorylase ModD</fullName>
    </recommendedName>
</protein>
<accession>A0A1W6MR14</accession>
<dbReference type="Pfam" id="PF02749">
    <property type="entry name" value="QRPTase_N"/>
    <property type="match status" value="1"/>
</dbReference>
<dbReference type="KEGG" id="mbry:B1812_01920"/>
<keyword evidence="3 5" id="KW-0328">Glycosyltransferase</keyword>
<evidence type="ECO:0000256" key="1">
    <source>
        <dbReference type="ARBA" id="ARBA00009400"/>
    </source>
</evidence>
<dbReference type="CDD" id="cd01573">
    <property type="entry name" value="modD_like"/>
    <property type="match status" value="1"/>
</dbReference>
<dbReference type="InterPro" id="IPR027277">
    <property type="entry name" value="NadC/ModD"/>
</dbReference>
<keyword evidence="4 5" id="KW-0808">Transferase</keyword>
<dbReference type="Pfam" id="PF01729">
    <property type="entry name" value="QRPTase_C"/>
    <property type="match status" value="1"/>
</dbReference>
<dbReference type="FunFam" id="3.20.20.70:FF:000030">
    <property type="entry name" value="Nicotinate-nucleotide pyrophosphorylase, carboxylating"/>
    <property type="match status" value="1"/>
</dbReference>
<dbReference type="Gene3D" id="3.90.1170.20">
    <property type="entry name" value="Quinolinate phosphoribosyl transferase, N-terminal domain"/>
    <property type="match status" value="1"/>
</dbReference>
<dbReference type="SUPFAM" id="SSF51690">
    <property type="entry name" value="Nicotinate/Quinolinate PRTase C-terminal domain-like"/>
    <property type="match status" value="1"/>
</dbReference>
<comment type="similarity">
    <text evidence="1 5">Belongs to the NadC/ModD family.</text>
</comment>
<evidence type="ECO:0000313" key="8">
    <source>
        <dbReference type="EMBL" id="ARN80041.1"/>
    </source>
</evidence>
<dbReference type="NCBIfam" id="TIGR01334">
    <property type="entry name" value="modD"/>
    <property type="match status" value="1"/>
</dbReference>
<dbReference type="Gene3D" id="3.20.20.70">
    <property type="entry name" value="Aldolase class I"/>
    <property type="match status" value="1"/>
</dbReference>
<evidence type="ECO:0000313" key="9">
    <source>
        <dbReference type="Proteomes" id="UP000193978"/>
    </source>
</evidence>
<gene>
    <name evidence="8" type="ORF">B1812_01920</name>
</gene>
<dbReference type="GO" id="GO:0005737">
    <property type="term" value="C:cytoplasm"/>
    <property type="evidence" value="ECO:0007669"/>
    <property type="project" value="TreeGrafter"/>
</dbReference>
<dbReference type="GO" id="GO:0034213">
    <property type="term" value="P:quinolinate catabolic process"/>
    <property type="evidence" value="ECO:0007669"/>
    <property type="project" value="TreeGrafter"/>
</dbReference>
<dbReference type="PANTHER" id="PTHR32179:SF4">
    <property type="entry name" value="PYROPHOSPHORYLASE MODD-RELATED"/>
    <property type="match status" value="1"/>
</dbReference>
<dbReference type="InterPro" id="IPR002638">
    <property type="entry name" value="Quinolinate_PRibosylTrfase_C"/>
</dbReference>
<dbReference type="InterPro" id="IPR036068">
    <property type="entry name" value="Nicotinate_pribotase-like_C"/>
</dbReference>
<dbReference type="InterPro" id="IPR013785">
    <property type="entry name" value="Aldolase_TIM"/>
</dbReference>
<dbReference type="GO" id="GO:0009435">
    <property type="term" value="P:NAD+ biosynthetic process"/>
    <property type="evidence" value="ECO:0007669"/>
    <property type="project" value="InterPro"/>
</dbReference>
<evidence type="ECO:0000256" key="2">
    <source>
        <dbReference type="ARBA" id="ARBA00019205"/>
    </source>
</evidence>
<feature type="domain" description="Quinolinate phosphoribosyl transferase C-terminal" evidence="6">
    <location>
        <begin position="105"/>
        <end position="273"/>
    </location>
</feature>
<evidence type="ECO:0000259" key="7">
    <source>
        <dbReference type="Pfam" id="PF02749"/>
    </source>
</evidence>
<dbReference type="Proteomes" id="UP000193978">
    <property type="component" value="Chromosome"/>
</dbReference>
<evidence type="ECO:0000256" key="3">
    <source>
        <dbReference type="ARBA" id="ARBA00022676"/>
    </source>
</evidence>
<sequence length="279" mass="28702">MIVSRAELERLLLEDAPFGDLTSETLTLGAAAGAMRFSARGPMIAALVEEAASLIEIAGGEVALACASGSALRAGDAILSARGPATSLLRAWKTAQTLIEIWSGVASGARAIVEAAQKGSPEIVVACTRKTAPGTRAFALAAVKAGGVIAHRAGLSETILVFPEHRAFLDAEPLSETTRRLRRAAPEKKLVIEVKTLEEALAAIDAGFDVIQTEKFAPQGVAEVARYAARRAPRPVVAAAGGVNAGNARDYAEAGADVLVTSAPYLAPPCDVAVAISRA</sequence>
<dbReference type="PANTHER" id="PTHR32179">
    <property type="entry name" value="NICOTINATE-NUCLEOTIDE PYROPHOSPHORYLASE [CARBOXYLATING]"/>
    <property type="match status" value="1"/>
</dbReference>
<dbReference type="RefSeq" id="WP_085770098.1">
    <property type="nucleotide sequence ID" value="NZ_AP027149.1"/>
</dbReference>
<dbReference type="SUPFAM" id="SSF54675">
    <property type="entry name" value="Nicotinate/Quinolinate PRTase N-terminal domain-like"/>
    <property type="match status" value="1"/>
</dbReference>
<dbReference type="PIRSF" id="PIRSF006250">
    <property type="entry name" value="NadC_ModD"/>
    <property type="match status" value="1"/>
</dbReference>
<evidence type="ECO:0000256" key="4">
    <source>
        <dbReference type="ARBA" id="ARBA00022679"/>
    </source>
</evidence>
<reference evidence="8 9" key="1">
    <citation type="submission" date="2017-02" db="EMBL/GenBank/DDBJ databases">
        <authorList>
            <person name="Peterson S.W."/>
        </authorList>
    </citation>
    <scope>NUCLEOTIDE SEQUENCE [LARGE SCALE GENOMIC DNA]</scope>
    <source>
        <strain evidence="8 9">S285</strain>
    </source>
</reference>
<dbReference type="InterPro" id="IPR022412">
    <property type="entry name" value="Quinolinate_PRibosylTrfase_N"/>
</dbReference>
<keyword evidence="9" id="KW-1185">Reference proteome</keyword>
<dbReference type="AlphaFoldDB" id="A0A1W6MR14"/>
<proteinExistence type="inferred from homology"/>
<evidence type="ECO:0000259" key="6">
    <source>
        <dbReference type="Pfam" id="PF01729"/>
    </source>
</evidence>
<dbReference type="InterPro" id="IPR006242">
    <property type="entry name" value="ModD"/>
</dbReference>
<dbReference type="GO" id="GO:0004514">
    <property type="term" value="F:nicotinate-nucleotide diphosphorylase (carboxylating) activity"/>
    <property type="evidence" value="ECO:0007669"/>
    <property type="project" value="InterPro"/>
</dbReference>
<organism evidence="8 9">
    <name type="scientific">Methylocystis bryophila</name>
    <dbReference type="NCBI Taxonomy" id="655015"/>
    <lineage>
        <taxon>Bacteria</taxon>
        <taxon>Pseudomonadati</taxon>
        <taxon>Pseudomonadota</taxon>
        <taxon>Alphaproteobacteria</taxon>
        <taxon>Hyphomicrobiales</taxon>
        <taxon>Methylocystaceae</taxon>
        <taxon>Methylocystis</taxon>
    </lineage>
</organism>
<dbReference type="OrthoDB" id="8216773at2"/>
<feature type="domain" description="Quinolinate phosphoribosyl transferase N-terminal" evidence="7">
    <location>
        <begin position="20"/>
        <end position="101"/>
    </location>
</feature>